<proteinExistence type="predicted"/>
<dbReference type="AlphaFoldDB" id="A0A265NBU1"/>
<comment type="caution">
    <text evidence="2">The sequence shown here is derived from an EMBL/GenBank/DDBJ whole genome shotgun (WGS) entry which is preliminary data.</text>
</comment>
<accession>A0A265NBU1</accession>
<protein>
    <submittedName>
        <fullName evidence="2">Thiol reductase thioredoxin</fullName>
    </submittedName>
</protein>
<feature type="domain" description="Thioredoxin" evidence="1">
    <location>
        <begin position="6"/>
        <end position="86"/>
    </location>
</feature>
<dbReference type="Gene3D" id="3.40.30.10">
    <property type="entry name" value="Glutaredoxin"/>
    <property type="match status" value="1"/>
</dbReference>
<evidence type="ECO:0000259" key="1">
    <source>
        <dbReference type="Pfam" id="PF00085"/>
    </source>
</evidence>
<evidence type="ECO:0000313" key="3">
    <source>
        <dbReference type="Proteomes" id="UP000216498"/>
    </source>
</evidence>
<dbReference type="Pfam" id="PF00085">
    <property type="entry name" value="Thioredoxin"/>
    <property type="match status" value="1"/>
</dbReference>
<reference evidence="2 3" key="1">
    <citation type="submission" date="2017-08" db="EMBL/GenBank/DDBJ databases">
        <title>Virgibacillus indicus sp. nov. and Virgibacillus profoundi sp. nov, two moderately halophilic bacteria isolated from marine sediment by using the Microfluidic Streak Plate.</title>
        <authorList>
            <person name="Xu B."/>
            <person name="Hu B."/>
            <person name="Wang J."/>
            <person name="Zhu Y."/>
            <person name="Huang L."/>
            <person name="Du W."/>
            <person name="Huang Y."/>
        </authorList>
    </citation>
    <scope>NUCLEOTIDE SEQUENCE [LARGE SCALE GENOMIC DNA]</scope>
    <source>
        <strain evidence="2 3">IO3-P2-C2</strain>
    </source>
</reference>
<sequence length="111" mass="13090">MREFKELTDMEMTERFIEENKLSFLYISRPDCSVCHSLLPQVQELMMKYPEIKLGHINADDVQDVASRFSIFTVPVLLLFVEGKEYVREARIVHMDLFDEKVNKIYENVVG</sequence>
<dbReference type="InterPro" id="IPR036249">
    <property type="entry name" value="Thioredoxin-like_sf"/>
</dbReference>
<gene>
    <name evidence="2" type="ORF">CIL03_07865</name>
</gene>
<dbReference type="RefSeq" id="WP_094885288.1">
    <property type="nucleotide sequence ID" value="NZ_NPMS01000003.1"/>
</dbReference>
<dbReference type="SUPFAM" id="SSF52833">
    <property type="entry name" value="Thioredoxin-like"/>
    <property type="match status" value="1"/>
</dbReference>
<dbReference type="OrthoDB" id="411356at2"/>
<dbReference type="Proteomes" id="UP000216498">
    <property type="component" value="Unassembled WGS sequence"/>
</dbReference>
<organism evidence="2 3">
    <name type="scientific">Virgibacillus indicus</name>
    <dbReference type="NCBI Taxonomy" id="2024554"/>
    <lineage>
        <taxon>Bacteria</taxon>
        <taxon>Bacillati</taxon>
        <taxon>Bacillota</taxon>
        <taxon>Bacilli</taxon>
        <taxon>Bacillales</taxon>
        <taxon>Bacillaceae</taxon>
        <taxon>Virgibacillus</taxon>
    </lineage>
</organism>
<dbReference type="CDD" id="cd02947">
    <property type="entry name" value="TRX_family"/>
    <property type="match status" value="1"/>
</dbReference>
<dbReference type="InterPro" id="IPR013766">
    <property type="entry name" value="Thioredoxin_domain"/>
</dbReference>
<dbReference type="EMBL" id="NPMS01000003">
    <property type="protein sequence ID" value="OZU88929.1"/>
    <property type="molecule type" value="Genomic_DNA"/>
</dbReference>
<keyword evidence="3" id="KW-1185">Reference proteome</keyword>
<evidence type="ECO:0000313" key="2">
    <source>
        <dbReference type="EMBL" id="OZU88929.1"/>
    </source>
</evidence>
<name>A0A265NBU1_9BACI</name>